<evidence type="ECO:0000313" key="3">
    <source>
        <dbReference type="Proteomes" id="UP000535705"/>
    </source>
</evidence>
<dbReference type="EMBL" id="VWYP01010617">
    <property type="protein sequence ID" value="NXR74875.1"/>
    <property type="molecule type" value="Genomic_DNA"/>
</dbReference>
<evidence type="ECO:0000313" key="2">
    <source>
        <dbReference type="EMBL" id="NXR74875.1"/>
    </source>
</evidence>
<organism evidence="2 3">
    <name type="scientific">Pycnonotus jocosus</name>
    <name type="common">Red-whiskered bulbul</name>
    <name type="synonym">Lanius jocosus</name>
    <dbReference type="NCBI Taxonomy" id="182897"/>
    <lineage>
        <taxon>Eukaryota</taxon>
        <taxon>Metazoa</taxon>
        <taxon>Chordata</taxon>
        <taxon>Craniata</taxon>
        <taxon>Vertebrata</taxon>
        <taxon>Euteleostomi</taxon>
        <taxon>Archelosauria</taxon>
        <taxon>Archosauria</taxon>
        <taxon>Dinosauria</taxon>
        <taxon>Saurischia</taxon>
        <taxon>Theropoda</taxon>
        <taxon>Coelurosauria</taxon>
        <taxon>Aves</taxon>
        <taxon>Neognathae</taxon>
        <taxon>Neoaves</taxon>
        <taxon>Telluraves</taxon>
        <taxon>Australaves</taxon>
        <taxon>Passeriformes</taxon>
        <taxon>Sylvioidea</taxon>
        <taxon>Pycnonotidae</taxon>
        <taxon>Pycnonotus</taxon>
    </lineage>
</organism>
<feature type="non-terminal residue" evidence="2">
    <location>
        <position position="1"/>
    </location>
</feature>
<accession>A0A7L2NSF4</accession>
<dbReference type="PANTHER" id="PTHR21356:SF1">
    <property type="entry name" value="ARMADILLO REPEAT-CONTAINING PROTEIN 2"/>
    <property type="match status" value="1"/>
</dbReference>
<dbReference type="Proteomes" id="UP000535705">
    <property type="component" value="Unassembled WGS sequence"/>
</dbReference>
<name>A0A7L2NSF4_PYCJO</name>
<proteinExistence type="predicted"/>
<dbReference type="GO" id="GO:0007288">
    <property type="term" value="P:sperm axoneme assembly"/>
    <property type="evidence" value="ECO:0007669"/>
    <property type="project" value="TreeGrafter"/>
</dbReference>
<dbReference type="InterPro" id="IPR038905">
    <property type="entry name" value="ARMC2"/>
</dbReference>
<dbReference type="OrthoDB" id="247006at2759"/>
<protein>
    <submittedName>
        <fullName evidence="2">ARMC2 protein</fullName>
    </submittedName>
</protein>
<dbReference type="AlphaFoldDB" id="A0A7L2NSF4"/>
<feature type="compositionally biased region" description="Low complexity" evidence="1">
    <location>
        <begin position="62"/>
        <end position="85"/>
    </location>
</feature>
<reference evidence="2 3" key="1">
    <citation type="submission" date="2019-09" db="EMBL/GenBank/DDBJ databases">
        <title>Bird 10,000 Genomes (B10K) Project - Family phase.</title>
        <authorList>
            <person name="Zhang G."/>
        </authorList>
    </citation>
    <scope>NUCLEOTIDE SEQUENCE [LARGE SCALE GENOMIC DNA]</scope>
    <source>
        <strain evidence="2">B10K-DU-002-42</strain>
        <tissue evidence="2">Muscle</tissue>
    </source>
</reference>
<dbReference type="PANTHER" id="PTHR21356">
    <property type="entry name" value="ARMADILLO REPEAT CONTAINING 2"/>
    <property type="match status" value="1"/>
</dbReference>
<evidence type="ECO:0000256" key="1">
    <source>
        <dbReference type="SAM" id="MobiDB-lite"/>
    </source>
</evidence>
<comment type="caution">
    <text evidence="2">The sequence shown here is derived from an EMBL/GenBank/DDBJ whole genome shotgun (WGS) entry which is preliminary data.</text>
</comment>
<feature type="region of interest" description="Disordered" evidence="1">
    <location>
        <begin position="60"/>
        <end position="100"/>
    </location>
</feature>
<keyword evidence="3" id="KW-1185">Reference proteome</keyword>
<sequence length="144" mass="16060">MQASKTENRRKTEPFHWLSVTKPGTSSEIVNEARDALRTVKTQRPFTPTDVNWEKKTKLFGSQSSRCSQSRSPSVFSFDTSNSESSESRPHSGVHLSPLAHKPILIISENKNEASSVFLPSPPVDAAEVRKVSSAWKDLFRTTS</sequence>
<gene>
    <name evidence="2" type="primary">Armc2</name>
    <name evidence="2" type="ORF">PYCJOC_R09360</name>
</gene>
<feature type="non-terminal residue" evidence="2">
    <location>
        <position position="144"/>
    </location>
</feature>